<dbReference type="PANTHER" id="PTHR46223">
    <property type="entry name" value="HISTONE-LYSINE N-METHYLTRANSFERASE SUV39H"/>
    <property type="match status" value="1"/>
</dbReference>
<keyword evidence="3" id="KW-0489">Methyltransferase</keyword>
<feature type="compositionally biased region" description="Acidic residues" evidence="8">
    <location>
        <begin position="468"/>
        <end position="485"/>
    </location>
</feature>
<dbReference type="PROSITE" id="PS50280">
    <property type="entry name" value="SET"/>
    <property type="match status" value="1"/>
</dbReference>
<dbReference type="InterPro" id="IPR050973">
    <property type="entry name" value="H3K9_Histone-Lys_N-MTase"/>
</dbReference>
<sequence>MDKRGQASSAFAASRPATAKRKSEPSFNDPPTKRPRSSLGNGSASTPASRDADIIVISDSDDEPPKRPPPSRHAKKPSLRAPVSRLQIASADSDSEVQIIPPRLTLKPRKPQSHKSNTSRARFVEDANGDFVLVETPPPDVQHVPEIINVDDSDEDVVPSPPARTGKGKQREIDAKIEPAVIAVKPESSASQPSHHSEASTSTKPRSGKPTPTLNAGLRALSIAAPTTPKPPHASFTSPSITRTSPPALPSLHISKPISKNKDTSSNRNLQTQPQTPVSRPSQKQRSGPQLSGRMLAMQAFRSPPTLDLRQTSASVSNKHRSASRFSDSISAPPVASTSKASKKPQLRQRTPSDVASDEDESDDKPEDPTDVFNRAMQLNASLGSGSGSSVRKAVQRLDLRRDKGAQAKVDSKAKILDPDPDVAMHSAGQSAASSDDEAQNSPPVSPRPWKGKGKATGYWDNPSPSPNEEDDDSFWDAPLPDEETSPIAGTQGSQPGSSRIVEKTLSKEFAELSTPATGPIGWVNPQREEEPLFLPGSPVEPSSDGDFQSEAESSADDAPVSGRTMALRRSFALPQGASGVEYDDKERPSDLCSRPGTPDWQPPQRLHERPHRVGDNLSYDWEDQRRMMRVVPPAHKRMEDLSSRILDHVATYSPFLQQHKEMQTLHLGEMLVNAGEEEVVFVNKFDAEPAPPFEFYYTNQLVPSGPDVPSPSRKNLTCCDCLIPCKDNPKCACKLNQQRKFKEHCKMQLKLAGDNKEEVKHWKGTKYPKGTGFLYDADGTLGVFLAVYECNDLCRCNIDCVNRKSQRPRGFNLSVFKTTNGRGWGVRYDGKTPIPAGTFIGVYAGEVLTDQEAEDRGYTYDRSNRTYLYDLDAGHLRIHWEEENGRAYDEEKDNSQKYVIDAHHVGNFTRFFNHSCQPNLVTVPLYVNNDNPFMFERAFFTWADMIMPGEELTFDYAPAITGNEPGIAGNSGKFALCKCGAPECKGRMFS</sequence>
<feature type="compositionally biased region" description="Polar residues" evidence="8">
    <location>
        <begin position="38"/>
        <end position="48"/>
    </location>
</feature>
<keyword evidence="2" id="KW-0158">Chromosome</keyword>
<dbReference type="InterPro" id="IPR007728">
    <property type="entry name" value="Pre-SET_dom"/>
</dbReference>
<feature type="compositionally biased region" description="Basic and acidic residues" evidence="8">
    <location>
        <begin position="501"/>
        <end position="511"/>
    </location>
</feature>
<dbReference type="SUPFAM" id="SSF82199">
    <property type="entry name" value="SET domain"/>
    <property type="match status" value="1"/>
</dbReference>
<evidence type="ECO:0000256" key="3">
    <source>
        <dbReference type="ARBA" id="ARBA00022603"/>
    </source>
</evidence>
<feature type="compositionally biased region" description="Acidic residues" evidence="8">
    <location>
        <begin position="356"/>
        <end position="370"/>
    </location>
</feature>
<dbReference type="GO" id="GO:0032259">
    <property type="term" value="P:methylation"/>
    <property type="evidence" value="ECO:0007669"/>
    <property type="project" value="UniProtKB-KW"/>
</dbReference>
<reference evidence="12 13" key="1">
    <citation type="journal article" date="2015" name="Fungal Genet. Biol.">
        <title>Evolution of novel wood decay mechanisms in Agaricales revealed by the genome sequences of Fistulina hepatica and Cylindrobasidium torrendii.</title>
        <authorList>
            <person name="Floudas D."/>
            <person name="Held B.W."/>
            <person name="Riley R."/>
            <person name="Nagy L.G."/>
            <person name="Koehler G."/>
            <person name="Ransdell A.S."/>
            <person name="Younus H."/>
            <person name="Chow J."/>
            <person name="Chiniquy J."/>
            <person name="Lipzen A."/>
            <person name="Tritt A."/>
            <person name="Sun H."/>
            <person name="Haridas S."/>
            <person name="LaButti K."/>
            <person name="Ohm R.A."/>
            <person name="Kues U."/>
            <person name="Blanchette R.A."/>
            <person name="Grigoriev I.V."/>
            <person name="Minto R.E."/>
            <person name="Hibbett D.S."/>
        </authorList>
    </citation>
    <scope>NUCLEOTIDE SEQUENCE [LARGE SCALE GENOMIC DNA]</scope>
    <source>
        <strain evidence="12 13">FP15055 ss-10</strain>
    </source>
</reference>
<organism evidence="12 13">
    <name type="scientific">Cylindrobasidium torrendii FP15055 ss-10</name>
    <dbReference type="NCBI Taxonomy" id="1314674"/>
    <lineage>
        <taxon>Eukaryota</taxon>
        <taxon>Fungi</taxon>
        <taxon>Dikarya</taxon>
        <taxon>Basidiomycota</taxon>
        <taxon>Agaricomycotina</taxon>
        <taxon>Agaricomycetes</taxon>
        <taxon>Agaricomycetidae</taxon>
        <taxon>Agaricales</taxon>
        <taxon>Marasmiineae</taxon>
        <taxon>Physalacriaceae</taxon>
        <taxon>Cylindrobasidium</taxon>
    </lineage>
</organism>
<evidence type="ECO:0000259" key="9">
    <source>
        <dbReference type="PROSITE" id="PS50280"/>
    </source>
</evidence>
<feature type="compositionally biased region" description="Polar residues" evidence="8">
    <location>
        <begin position="324"/>
        <end position="340"/>
    </location>
</feature>
<dbReference type="GO" id="GO:0005634">
    <property type="term" value="C:nucleus"/>
    <property type="evidence" value="ECO:0007669"/>
    <property type="project" value="InterPro"/>
</dbReference>
<dbReference type="AlphaFoldDB" id="A0A0D7BUX6"/>
<dbReference type="PROSITE" id="PS50867">
    <property type="entry name" value="PRE_SET"/>
    <property type="match status" value="1"/>
</dbReference>
<evidence type="ECO:0000259" key="10">
    <source>
        <dbReference type="PROSITE" id="PS50867"/>
    </source>
</evidence>
<feature type="region of interest" description="Disordered" evidence="8">
    <location>
        <begin position="149"/>
        <end position="563"/>
    </location>
</feature>
<dbReference type="PROSITE" id="PS50868">
    <property type="entry name" value="POST_SET"/>
    <property type="match status" value="1"/>
</dbReference>
<evidence type="ECO:0000256" key="4">
    <source>
        <dbReference type="ARBA" id="ARBA00022679"/>
    </source>
</evidence>
<comment type="subcellular location">
    <subcellularLocation>
        <location evidence="1">Chromosome</location>
    </subcellularLocation>
</comment>
<feature type="compositionally biased region" description="Polar residues" evidence="8">
    <location>
        <begin position="188"/>
        <end position="214"/>
    </location>
</feature>
<dbReference type="SMART" id="SM00468">
    <property type="entry name" value="PreSET"/>
    <property type="match status" value="1"/>
</dbReference>
<evidence type="ECO:0000256" key="7">
    <source>
        <dbReference type="ARBA" id="ARBA00022833"/>
    </source>
</evidence>
<evidence type="ECO:0000256" key="6">
    <source>
        <dbReference type="ARBA" id="ARBA00022723"/>
    </source>
</evidence>
<feature type="region of interest" description="Disordered" evidence="8">
    <location>
        <begin position="578"/>
        <end position="612"/>
    </location>
</feature>
<feature type="domain" description="Post-SET" evidence="11">
    <location>
        <begin position="974"/>
        <end position="990"/>
    </location>
</feature>
<dbReference type="Proteomes" id="UP000054007">
    <property type="component" value="Unassembled WGS sequence"/>
</dbReference>
<keyword evidence="7" id="KW-0862">Zinc</keyword>
<dbReference type="GO" id="GO:0042054">
    <property type="term" value="F:histone methyltransferase activity"/>
    <property type="evidence" value="ECO:0007669"/>
    <property type="project" value="InterPro"/>
</dbReference>
<feature type="domain" description="SET" evidence="9">
    <location>
        <begin position="812"/>
        <end position="958"/>
    </location>
</feature>
<feature type="compositionally biased region" description="Basic and acidic residues" evidence="8">
    <location>
        <begin position="396"/>
        <end position="418"/>
    </location>
</feature>
<feature type="domain" description="Pre-SET" evidence="10">
    <location>
        <begin position="718"/>
        <end position="809"/>
    </location>
</feature>
<evidence type="ECO:0000313" key="12">
    <source>
        <dbReference type="EMBL" id="KIY73989.1"/>
    </source>
</evidence>
<dbReference type="SMART" id="SM00317">
    <property type="entry name" value="SET"/>
    <property type="match status" value="1"/>
</dbReference>
<dbReference type="EMBL" id="KN880433">
    <property type="protein sequence ID" value="KIY73989.1"/>
    <property type="molecule type" value="Genomic_DNA"/>
</dbReference>
<protein>
    <submittedName>
        <fullName evidence="12">SET domain-containing protein</fullName>
    </submittedName>
</protein>
<gene>
    <name evidence="12" type="ORF">CYLTODRAFT_485118</name>
</gene>
<dbReference type="PANTHER" id="PTHR46223:SF3">
    <property type="entry name" value="HISTONE-LYSINE N-METHYLTRANSFERASE SET-23"/>
    <property type="match status" value="1"/>
</dbReference>
<keyword evidence="13" id="KW-1185">Reference proteome</keyword>
<accession>A0A0D7BUX6</accession>
<evidence type="ECO:0000256" key="5">
    <source>
        <dbReference type="ARBA" id="ARBA00022691"/>
    </source>
</evidence>
<feature type="compositionally biased region" description="Basic residues" evidence="8">
    <location>
        <begin position="69"/>
        <end position="78"/>
    </location>
</feature>
<feature type="compositionally biased region" description="Polar residues" evidence="8">
    <location>
        <begin position="235"/>
        <end position="245"/>
    </location>
</feature>
<feature type="compositionally biased region" description="Polar residues" evidence="8">
    <location>
        <begin position="1"/>
        <end position="11"/>
    </location>
</feature>
<keyword evidence="5" id="KW-0949">S-adenosyl-L-methionine</keyword>
<dbReference type="InterPro" id="IPR046341">
    <property type="entry name" value="SET_dom_sf"/>
</dbReference>
<evidence type="ECO:0000256" key="2">
    <source>
        <dbReference type="ARBA" id="ARBA00022454"/>
    </source>
</evidence>
<dbReference type="Pfam" id="PF00856">
    <property type="entry name" value="SET"/>
    <property type="match status" value="1"/>
</dbReference>
<evidence type="ECO:0000256" key="8">
    <source>
        <dbReference type="SAM" id="MobiDB-lite"/>
    </source>
</evidence>
<dbReference type="GO" id="GO:0005694">
    <property type="term" value="C:chromosome"/>
    <property type="evidence" value="ECO:0007669"/>
    <property type="project" value="UniProtKB-SubCell"/>
</dbReference>
<dbReference type="InterPro" id="IPR003616">
    <property type="entry name" value="Post-SET_dom"/>
</dbReference>
<name>A0A0D7BUX6_9AGAR</name>
<evidence type="ECO:0000313" key="13">
    <source>
        <dbReference type="Proteomes" id="UP000054007"/>
    </source>
</evidence>
<dbReference type="STRING" id="1314674.A0A0D7BUX6"/>
<dbReference type="OrthoDB" id="308383at2759"/>
<dbReference type="InterPro" id="IPR001214">
    <property type="entry name" value="SET_dom"/>
</dbReference>
<dbReference type="GO" id="GO:0008270">
    <property type="term" value="F:zinc ion binding"/>
    <property type="evidence" value="ECO:0007669"/>
    <property type="project" value="InterPro"/>
</dbReference>
<feature type="compositionally biased region" description="Polar residues" evidence="8">
    <location>
        <begin position="488"/>
        <end position="498"/>
    </location>
</feature>
<keyword evidence="4" id="KW-0808">Transferase</keyword>
<evidence type="ECO:0000256" key="1">
    <source>
        <dbReference type="ARBA" id="ARBA00004286"/>
    </source>
</evidence>
<evidence type="ECO:0000259" key="11">
    <source>
        <dbReference type="PROSITE" id="PS50868"/>
    </source>
</evidence>
<dbReference type="Gene3D" id="2.170.270.10">
    <property type="entry name" value="SET domain"/>
    <property type="match status" value="1"/>
</dbReference>
<feature type="region of interest" description="Disordered" evidence="8">
    <location>
        <begin position="1"/>
        <end position="123"/>
    </location>
</feature>
<keyword evidence="6" id="KW-0479">Metal-binding</keyword>
<dbReference type="Pfam" id="PF05033">
    <property type="entry name" value="Pre-SET"/>
    <property type="match status" value="1"/>
</dbReference>
<proteinExistence type="predicted"/>
<feature type="compositionally biased region" description="Polar residues" evidence="8">
    <location>
        <begin position="266"/>
        <end position="290"/>
    </location>
</feature>